<dbReference type="InterPro" id="IPR011330">
    <property type="entry name" value="Glyco_hydro/deAcase_b/a-brl"/>
</dbReference>
<dbReference type="EMBL" id="JAVRRT010000004">
    <property type="protein sequence ID" value="KAK5172581.1"/>
    <property type="molecule type" value="Genomic_DNA"/>
</dbReference>
<evidence type="ECO:0000313" key="1">
    <source>
        <dbReference type="EMBL" id="KAK5172581.1"/>
    </source>
</evidence>
<dbReference type="GO" id="GO:0005975">
    <property type="term" value="P:carbohydrate metabolic process"/>
    <property type="evidence" value="ECO:0007669"/>
    <property type="project" value="InterPro"/>
</dbReference>
<sequence length="80" mass="8731">MGPIKQKVHINCDLGEGYGNFKCGPDDELIPMIDHANVACGFHAGDPLIMYDPVCDIYRSLMLKTMTLGKRPSGHARKGA</sequence>
<protein>
    <recommendedName>
        <fullName evidence="3">LamB/YcsF family protein</fullName>
    </recommendedName>
</protein>
<dbReference type="InterPro" id="IPR005501">
    <property type="entry name" value="LamB/YcsF/PxpA-like"/>
</dbReference>
<dbReference type="Pfam" id="PF03746">
    <property type="entry name" value="LamB_YcsF"/>
    <property type="match status" value="1"/>
</dbReference>
<proteinExistence type="predicted"/>
<accession>A0AAV9PFE9</accession>
<reference evidence="1 2" key="1">
    <citation type="submission" date="2023-08" db="EMBL/GenBank/DDBJ databases">
        <title>Black Yeasts Isolated from many extreme environments.</title>
        <authorList>
            <person name="Coleine C."/>
            <person name="Stajich J.E."/>
            <person name="Selbmann L."/>
        </authorList>
    </citation>
    <scope>NUCLEOTIDE SEQUENCE [LARGE SCALE GENOMIC DNA]</scope>
    <source>
        <strain evidence="1 2">CCFEE 5935</strain>
    </source>
</reference>
<dbReference type="PANTHER" id="PTHR30292">
    <property type="entry name" value="UNCHARACTERIZED PROTEIN YBGL-RELATED"/>
    <property type="match status" value="1"/>
</dbReference>
<dbReference type="PANTHER" id="PTHR30292:SF0">
    <property type="entry name" value="5-OXOPROLINASE SUBUNIT A"/>
    <property type="match status" value="1"/>
</dbReference>
<dbReference type="RefSeq" id="XP_064661299.1">
    <property type="nucleotide sequence ID" value="XM_064799960.1"/>
</dbReference>
<dbReference type="Proteomes" id="UP001337655">
    <property type="component" value="Unassembled WGS sequence"/>
</dbReference>
<dbReference type="Gene3D" id="3.20.20.370">
    <property type="entry name" value="Glycoside hydrolase/deacetylase"/>
    <property type="match status" value="1"/>
</dbReference>
<organism evidence="1 2">
    <name type="scientific">Saxophila tyrrhenica</name>
    <dbReference type="NCBI Taxonomy" id="1690608"/>
    <lineage>
        <taxon>Eukaryota</taxon>
        <taxon>Fungi</taxon>
        <taxon>Dikarya</taxon>
        <taxon>Ascomycota</taxon>
        <taxon>Pezizomycotina</taxon>
        <taxon>Dothideomycetes</taxon>
        <taxon>Dothideomycetidae</taxon>
        <taxon>Mycosphaerellales</taxon>
        <taxon>Extremaceae</taxon>
        <taxon>Saxophila</taxon>
    </lineage>
</organism>
<comment type="caution">
    <text evidence="1">The sequence shown here is derived from an EMBL/GenBank/DDBJ whole genome shotgun (WGS) entry which is preliminary data.</text>
</comment>
<keyword evidence="2" id="KW-1185">Reference proteome</keyword>
<evidence type="ECO:0008006" key="3">
    <source>
        <dbReference type="Google" id="ProtNLM"/>
    </source>
</evidence>
<gene>
    <name evidence="1" type="ORF">LTR77_002701</name>
</gene>
<dbReference type="SUPFAM" id="SSF88713">
    <property type="entry name" value="Glycoside hydrolase/deacetylase"/>
    <property type="match status" value="1"/>
</dbReference>
<dbReference type="GeneID" id="89924048"/>
<dbReference type="AlphaFoldDB" id="A0AAV9PFE9"/>
<evidence type="ECO:0000313" key="2">
    <source>
        <dbReference type="Proteomes" id="UP001337655"/>
    </source>
</evidence>
<name>A0AAV9PFE9_9PEZI</name>